<dbReference type="OMA" id="CDQWTEW"/>
<dbReference type="Pfam" id="PF19035">
    <property type="entry name" value="TSP1_CCN"/>
    <property type="match status" value="1"/>
</dbReference>
<dbReference type="VEuPathDB" id="PlasmoDB:PCYB_021990"/>
<dbReference type="SUPFAM" id="SSF82895">
    <property type="entry name" value="TSP-1 type 1 repeat"/>
    <property type="match status" value="1"/>
</dbReference>
<gene>
    <name evidence="5" type="ORF">PCYB_021990</name>
</gene>
<organism evidence="5 6">
    <name type="scientific">Plasmodium cynomolgi (strain B)</name>
    <dbReference type="NCBI Taxonomy" id="1120755"/>
    <lineage>
        <taxon>Eukaryota</taxon>
        <taxon>Sar</taxon>
        <taxon>Alveolata</taxon>
        <taxon>Apicomplexa</taxon>
        <taxon>Aconoidasida</taxon>
        <taxon>Haemosporida</taxon>
        <taxon>Plasmodiidae</taxon>
        <taxon>Plasmodium</taxon>
        <taxon>Plasmodium (Plasmodium)</taxon>
    </lineage>
</organism>
<evidence type="ECO:0000256" key="1">
    <source>
        <dbReference type="ARBA" id="ARBA00004236"/>
    </source>
</evidence>
<accession>K6UPP8</accession>
<keyword evidence="3" id="KW-1133">Transmembrane helix</keyword>
<dbReference type="AlphaFoldDB" id="K6UPP8"/>
<dbReference type="PROSITE" id="PS50092">
    <property type="entry name" value="TSP1"/>
    <property type="match status" value="1"/>
</dbReference>
<dbReference type="PhylomeDB" id="K6UPP8"/>
<dbReference type="GO" id="GO:0005886">
    <property type="term" value="C:plasma membrane"/>
    <property type="evidence" value="ECO:0007669"/>
    <property type="project" value="UniProtKB-SubCell"/>
</dbReference>
<comment type="subcellular location">
    <subcellularLocation>
        <location evidence="1">Cell membrane</location>
    </subcellularLocation>
</comment>
<dbReference type="Gene3D" id="2.20.100.10">
    <property type="entry name" value="Thrombospondin type-1 (TSP1) repeat"/>
    <property type="match status" value="1"/>
</dbReference>
<keyword evidence="3" id="KW-0472">Membrane</keyword>
<dbReference type="InterPro" id="IPR036383">
    <property type="entry name" value="TSP1_rpt_sf"/>
</dbReference>
<dbReference type="RefSeq" id="XP_004220596.1">
    <property type="nucleotide sequence ID" value="XM_004220548.1"/>
</dbReference>
<dbReference type="OrthoDB" id="446173at2759"/>
<dbReference type="InterPro" id="IPR000884">
    <property type="entry name" value="TSP1_rpt"/>
</dbReference>
<protein>
    <recommendedName>
        <fullName evidence="4">CCN TSP1 domain-containing protein</fullName>
    </recommendedName>
</protein>
<proteinExistence type="predicted"/>
<evidence type="ECO:0000256" key="3">
    <source>
        <dbReference type="SAM" id="Phobius"/>
    </source>
</evidence>
<dbReference type="GeneID" id="14690942"/>
<sequence length="175" mass="20164">MGLKRSKCCLLLVGETEKGNPFIVSERFRNRARSMLIRLPHGGLLMPNAHTRITAHNDPALRNRMLQEEAKPQCDQWTEWSSCSKSCGMGVRLRVRASSKKEHSRECSKITETAVCFMDNCIELKEVRERDEMEQNENERKTVKRKYLLIFGIFSAINIVILLVCVILSIKKKVI</sequence>
<evidence type="ECO:0000313" key="6">
    <source>
        <dbReference type="Proteomes" id="UP000006319"/>
    </source>
</evidence>
<dbReference type="KEGG" id="pcy:PCYB_021990"/>
<reference evidence="5 6" key="1">
    <citation type="journal article" date="2012" name="Nat. Genet.">
        <title>Plasmodium cynomolgi genome sequences provide insight into Plasmodium vivax and the monkey malaria clade.</title>
        <authorList>
            <person name="Tachibana S."/>
            <person name="Sullivan S.A."/>
            <person name="Kawai S."/>
            <person name="Nakamura S."/>
            <person name="Kim H.R."/>
            <person name="Goto N."/>
            <person name="Arisue N."/>
            <person name="Palacpac N.M.Q."/>
            <person name="Honma H."/>
            <person name="Yagi M."/>
            <person name="Tougan T."/>
            <person name="Katakai Y."/>
            <person name="Kaneko O."/>
            <person name="Mita T."/>
            <person name="Kita K."/>
            <person name="Yasutomi Y."/>
            <person name="Sutton P.L."/>
            <person name="Shakhbatyan R."/>
            <person name="Horii T."/>
            <person name="Yasunaga T."/>
            <person name="Barnwell J.W."/>
            <person name="Escalante A.A."/>
            <person name="Carlton J.M."/>
            <person name="Tanabe K."/>
        </authorList>
    </citation>
    <scope>NUCLEOTIDE SEQUENCE [LARGE SCALE GENOMIC DNA]</scope>
    <source>
        <strain evidence="5 6">B</strain>
    </source>
</reference>
<dbReference type="Proteomes" id="UP000006319">
    <property type="component" value="Chromosome 2"/>
</dbReference>
<dbReference type="InterPro" id="IPR043973">
    <property type="entry name" value="TSP1_CCN"/>
</dbReference>
<dbReference type="eggNOG" id="ENOG502QXUY">
    <property type="taxonomic scope" value="Eukaryota"/>
</dbReference>
<feature type="domain" description="CCN TSP1" evidence="4">
    <location>
        <begin position="74"/>
        <end position="121"/>
    </location>
</feature>
<feature type="transmembrane region" description="Helical" evidence="3">
    <location>
        <begin position="147"/>
        <end position="170"/>
    </location>
</feature>
<evidence type="ECO:0000313" key="5">
    <source>
        <dbReference type="EMBL" id="GAB64629.1"/>
    </source>
</evidence>
<keyword evidence="6" id="KW-1185">Reference proteome</keyword>
<evidence type="ECO:0000256" key="2">
    <source>
        <dbReference type="ARBA" id="ARBA00022475"/>
    </source>
</evidence>
<dbReference type="SMART" id="SM00209">
    <property type="entry name" value="TSP1"/>
    <property type="match status" value="1"/>
</dbReference>
<dbReference type="EMBL" id="DF157094">
    <property type="protein sequence ID" value="GAB64629.1"/>
    <property type="molecule type" value="Genomic_DNA"/>
</dbReference>
<dbReference type="GO" id="GO:0007165">
    <property type="term" value="P:signal transduction"/>
    <property type="evidence" value="ECO:0007669"/>
    <property type="project" value="InterPro"/>
</dbReference>
<name>K6UPP8_PLACD</name>
<evidence type="ECO:0000259" key="4">
    <source>
        <dbReference type="Pfam" id="PF19035"/>
    </source>
</evidence>
<keyword evidence="2" id="KW-1003">Cell membrane</keyword>
<keyword evidence="3" id="KW-0812">Transmembrane</keyword>